<evidence type="ECO:0000313" key="6">
    <source>
        <dbReference type="Proteomes" id="UP000309992"/>
    </source>
</evidence>
<dbReference type="InterPro" id="IPR025085">
    <property type="entry name" value="pPIWI_RE_X"/>
</dbReference>
<evidence type="ECO:0000259" key="2">
    <source>
        <dbReference type="Pfam" id="PF13032"/>
    </source>
</evidence>
<dbReference type="RefSeq" id="WP_137097580.1">
    <property type="nucleotide sequence ID" value="NZ_SWMS01000066.1"/>
</dbReference>
<feature type="domain" description="pPIWI-RE RNaseH" evidence="2">
    <location>
        <begin position="633"/>
        <end position="893"/>
    </location>
</feature>
<feature type="region of interest" description="Disordered" evidence="1">
    <location>
        <begin position="332"/>
        <end position="354"/>
    </location>
</feature>
<evidence type="ECO:0000256" key="1">
    <source>
        <dbReference type="SAM" id="MobiDB-lite"/>
    </source>
</evidence>
<dbReference type="Proteomes" id="UP000309992">
    <property type="component" value="Unassembled WGS sequence"/>
</dbReference>
<feature type="domain" description="Prokaryotic pPIWI-RE MID" evidence="4">
    <location>
        <begin position="488"/>
        <end position="617"/>
    </location>
</feature>
<name>A0ABY2RRW1_9PSEU</name>
<dbReference type="InterPro" id="IPR024996">
    <property type="entry name" value="RNaseH_pPIWI_RE"/>
</dbReference>
<proteinExistence type="predicted"/>
<feature type="compositionally biased region" description="Basic and acidic residues" evidence="1">
    <location>
        <begin position="336"/>
        <end position="353"/>
    </location>
</feature>
<evidence type="ECO:0000259" key="3">
    <source>
        <dbReference type="Pfam" id="PF13111"/>
    </source>
</evidence>
<dbReference type="Pfam" id="PF13111">
    <property type="entry name" value="pPIWI_RE_X"/>
    <property type="match status" value="1"/>
</dbReference>
<sequence length="905" mass="100247">MAIYDKLQPMALHVGDITGHPLGRYRAYEFPTVWATALRNEVFLPYDDEDPDQPRGLPLWAVTNAISALMPQVLTHDARGFADTTWLAWNTAANGPAPDENLIVECVRGGLIAAAMNRNTKAVRRGQRPPIDLDALAAVVTDFRTEDLQHDDRELRVTPGTPLAREDFLVLPQLLAITLVSTNWQVDYTGWDREEEKPIPGRAFGWRRTASHAGGAEMVSWPPHVYTSKNGTRYPWSYILRLTAQTMPFDASPRIHTHVGIRRWARSPVFDPERAIGVHLLSPSPWADHTSPFGIASIKWHKSRSGSDGFLDWNDDLAPTLARLTSATRLPTPKALARDPLGHLEPEPTEHAPHPHPIAGVPFRYGLGDKCKHAIGDGVSARDRWRLFTQLQQALADVTQPVQPHTKIRVGTRSRPSESDLICINPTHLAAATENHLELILLFDSTVMRSALMDAAAAALGLTWTPEELTPADPSQVIEHREQKGPLAVTVRVEPIGALGSELTPNPTITSRKDRAAAASAERRTQGFRYFTSRPTPTSARFAIIEMRNEDSFTADTDPKKALKAGALDAQVLTQNITPPKPQGRGPGKESEDGPRQRARSSTRDLLIRQTGIVTPPDILGLPDEPLQDITTVGLWVVRRNGDSRAVLPLAVARIPDEPYVRVRLPYMDEWLPMRRALLALSDTAAERVFTSTQVREFFGEITAEVCDGSDIALFTLAQNMRGLCKGLTNDNLRPDVLAFDPDGSVPADQIKGLRHLRLRTNLRHETSQVFAHGDAVGETSVGHAAWLWEDVDHPRRFYSTPGKPSTAGKGSPQGSRLEAHLTKYGMRVDTLADVWNPRLLEITAAVLHPGDNPKAWTAIAHQHRYICAHYADPLAIPAELHLANKIGEYLLPRRELERFEDVSS</sequence>
<dbReference type="InterPro" id="IPR040496">
    <property type="entry name" value="MID_pPIWI_RE"/>
</dbReference>
<dbReference type="Pfam" id="PF18157">
    <property type="entry name" value="MID_pPIWI_RE"/>
    <property type="match status" value="1"/>
</dbReference>
<gene>
    <name evidence="5" type="ORF">FCN18_38775</name>
</gene>
<evidence type="ECO:0000259" key="4">
    <source>
        <dbReference type="Pfam" id="PF18157"/>
    </source>
</evidence>
<feature type="region of interest" description="Disordered" evidence="1">
    <location>
        <begin position="567"/>
        <end position="605"/>
    </location>
</feature>
<dbReference type="Pfam" id="PF13032">
    <property type="entry name" value="RNaseH_pPIWI_RE"/>
    <property type="match status" value="1"/>
</dbReference>
<feature type="domain" description="pPIWI-RE module N-terminal" evidence="3">
    <location>
        <begin position="23"/>
        <end position="419"/>
    </location>
</feature>
<feature type="compositionally biased region" description="Basic and acidic residues" evidence="1">
    <location>
        <begin position="587"/>
        <end position="605"/>
    </location>
</feature>
<evidence type="ECO:0000313" key="5">
    <source>
        <dbReference type="EMBL" id="TKG57676.1"/>
    </source>
</evidence>
<organism evidence="5 6">
    <name type="scientific">Prauserella endophytica</name>
    <dbReference type="NCBI Taxonomy" id="1592324"/>
    <lineage>
        <taxon>Bacteria</taxon>
        <taxon>Bacillati</taxon>
        <taxon>Actinomycetota</taxon>
        <taxon>Actinomycetes</taxon>
        <taxon>Pseudonocardiales</taxon>
        <taxon>Pseudonocardiaceae</taxon>
        <taxon>Prauserella</taxon>
        <taxon>Prauserella coralliicola group</taxon>
    </lineage>
</organism>
<protein>
    <submittedName>
        <fullName evidence="5">DUF3893 domain-containing protein</fullName>
    </submittedName>
</protein>
<keyword evidence="6" id="KW-1185">Reference proteome</keyword>
<accession>A0ABY2RRW1</accession>
<reference evidence="5 6" key="1">
    <citation type="journal article" date="2015" name="Antonie Van Leeuwenhoek">
        <title>Prauserella endophytica sp. nov., an endophytic actinobacterium isolated from Tamarix taklamakanensis.</title>
        <authorList>
            <person name="Liu J.M."/>
            <person name="Habden X."/>
            <person name="Guo L."/>
            <person name="Tuo L."/>
            <person name="Jiang Z.K."/>
            <person name="Liu S.W."/>
            <person name="Liu X.F."/>
            <person name="Chen L."/>
            <person name="Li R.F."/>
            <person name="Zhang Y.Q."/>
            <person name="Sun C.H."/>
        </authorList>
    </citation>
    <scope>NUCLEOTIDE SEQUENCE [LARGE SCALE GENOMIC DNA]</scope>
    <source>
        <strain evidence="5 6">CGMCC 4.7182</strain>
    </source>
</reference>
<comment type="caution">
    <text evidence="5">The sequence shown here is derived from an EMBL/GenBank/DDBJ whole genome shotgun (WGS) entry which is preliminary data.</text>
</comment>
<dbReference type="EMBL" id="SWMS01000066">
    <property type="protein sequence ID" value="TKG57676.1"/>
    <property type="molecule type" value="Genomic_DNA"/>
</dbReference>